<reference evidence="2 3" key="2">
    <citation type="journal article" date="2013" name="Plant Physiol.">
        <title>A Nostoc punctiforme Sugar Transporter Necessary to Establish a Cyanobacterium-Plant Symbiosis.</title>
        <authorList>
            <person name="Ekman M."/>
            <person name="Picossi S."/>
            <person name="Campbell E.L."/>
            <person name="Meeks J.C."/>
            <person name="Flores E."/>
        </authorList>
    </citation>
    <scope>NUCLEOTIDE SEQUENCE [LARGE SCALE GENOMIC DNA]</scope>
    <source>
        <strain evidence="3">ATCC 29133 / PCC 73102</strain>
    </source>
</reference>
<dbReference type="STRING" id="63737.Npun_F2571"/>
<dbReference type="RefSeq" id="WP_012409119.1">
    <property type="nucleotide sequence ID" value="NC_010628.1"/>
</dbReference>
<dbReference type="OrthoDB" id="10020345at2"/>
<dbReference type="KEGG" id="npu:Npun_F2571"/>
<feature type="region of interest" description="Disordered" evidence="1">
    <location>
        <begin position="195"/>
        <end position="225"/>
    </location>
</feature>
<protein>
    <submittedName>
        <fullName evidence="2">Uncharacterized protein</fullName>
    </submittedName>
</protein>
<dbReference type="HOGENOM" id="CLU_723272_0_0_3"/>
<accession>B2J9U8</accession>
<dbReference type="EnsemblBacteria" id="ACC81125">
    <property type="protein sequence ID" value="ACC81125"/>
    <property type="gene ID" value="Npun_F2571"/>
</dbReference>
<dbReference type="EMBL" id="CP001037">
    <property type="protein sequence ID" value="ACC81125.1"/>
    <property type="molecule type" value="Genomic_DNA"/>
</dbReference>
<evidence type="ECO:0000256" key="1">
    <source>
        <dbReference type="SAM" id="MobiDB-lite"/>
    </source>
</evidence>
<name>B2J9U8_NOSP7</name>
<sequence length="382" mass="43178">MRESCISHKPKSLLLVIREDYFRLAKCDKVLSALLSVFEYWANGEISKNPSLAEESIDLGIRTISEIEKLTLWIATDKQIRTKLKELEELGFVSSCKGVGNHTAYSLHVPYLQQALDALDWSLSLSELRKQNPSRCTHTSGLLTEPPPVNKPHPSGLLTEPPPVNKPHPSGLLTEPLYIEEFKNLIKECVRSADAQNTHTDDEDEVDFASATSRREENQSPVDPFLATNPKEEPALLPHVLPLESNIPANENNNHFHKTADRVRSQWEQTGVLPKIPMEIDAWAAIDLGQEVINAYRLSGRITTIKRGDIVPEFALYVSGQNKGKDVDYGYAYIKKLELDPRQWETLAALVLKWQTSHQTGNRSISIVREVKRRPLIELNLR</sequence>
<proteinExistence type="predicted"/>
<gene>
    <name evidence="2" type="ordered locus">Npun_F2571</name>
</gene>
<feature type="region of interest" description="Disordered" evidence="1">
    <location>
        <begin position="134"/>
        <end position="168"/>
    </location>
</feature>
<keyword evidence="3" id="KW-1185">Reference proteome</keyword>
<organism evidence="2 3">
    <name type="scientific">Nostoc punctiforme (strain ATCC 29133 / PCC 73102)</name>
    <dbReference type="NCBI Taxonomy" id="63737"/>
    <lineage>
        <taxon>Bacteria</taxon>
        <taxon>Bacillati</taxon>
        <taxon>Cyanobacteriota</taxon>
        <taxon>Cyanophyceae</taxon>
        <taxon>Nostocales</taxon>
        <taxon>Nostocaceae</taxon>
        <taxon>Nostoc</taxon>
    </lineage>
</organism>
<reference evidence="3" key="1">
    <citation type="submission" date="2008-04" db="EMBL/GenBank/DDBJ databases">
        <title>Complete sequence of chromosome of Nostoc punctiforme ATCC 29133.</title>
        <authorList>
            <consortium name="US DOE Joint Genome Institute"/>
            <person name="Copeland A."/>
            <person name="Lucas S."/>
            <person name="Lapidus A."/>
            <person name="Glavina del Rio T."/>
            <person name="Dalin E."/>
            <person name="Tice H."/>
            <person name="Pitluck S."/>
            <person name="Chain P."/>
            <person name="Malfatti S."/>
            <person name="Shin M."/>
            <person name="Vergez L."/>
            <person name="Schmutz J."/>
            <person name="Larimer F."/>
            <person name="Land M."/>
            <person name="Hauser L."/>
            <person name="Kyrpides N."/>
            <person name="Kim E."/>
            <person name="Meeks J.C."/>
            <person name="Elhai J."/>
            <person name="Campbell E.L."/>
            <person name="Thiel T."/>
            <person name="Longmire J."/>
            <person name="Potts M."/>
            <person name="Atlas R."/>
        </authorList>
    </citation>
    <scope>NUCLEOTIDE SEQUENCE [LARGE SCALE GENOMIC DNA]</scope>
    <source>
        <strain evidence="3">ATCC 29133 / PCC 73102</strain>
    </source>
</reference>
<dbReference type="Proteomes" id="UP000001191">
    <property type="component" value="Chromosome"/>
</dbReference>
<evidence type="ECO:0000313" key="3">
    <source>
        <dbReference type="Proteomes" id="UP000001191"/>
    </source>
</evidence>
<dbReference type="AlphaFoldDB" id="B2J9U8"/>
<evidence type="ECO:0000313" key="2">
    <source>
        <dbReference type="EMBL" id="ACC81125.1"/>
    </source>
</evidence>